<evidence type="ECO:0000259" key="2">
    <source>
        <dbReference type="PROSITE" id="PS50405"/>
    </source>
</evidence>
<dbReference type="OMA" id="MSHVEMS"/>
<evidence type="ECO:0000313" key="4">
    <source>
        <dbReference type="Proteomes" id="UP000070544"/>
    </source>
</evidence>
<dbReference type="Pfam" id="PF13417">
    <property type="entry name" value="GST_N_3"/>
    <property type="match status" value="1"/>
</dbReference>
<reference evidence="3 4" key="1">
    <citation type="journal article" date="2015" name="Genome Biol. Evol.">
        <title>Phylogenomic analyses indicate that early fungi evolved digesting cell walls of algal ancestors of land plants.</title>
        <authorList>
            <person name="Chang Y."/>
            <person name="Wang S."/>
            <person name="Sekimoto S."/>
            <person name="Aerts A.L."/>
            <person name="Choi C."/>
            <person name="Clum A."/>
            <person name="LaButti K.M."/>
            <person name="Lindquist E.A."/>
            <person name="Yee Ngan C."/>
            <person name="Ohm R.A."/>
            <person name="Salamov A.A."/>
            <person name="Grigoriev I.V."/>
            <person name="Spatafora J.W."/>
            <person name="Berbee M.L."/>
        </authorList>
    </citation>
    <scope>NUCLEOTIDE SEQUENCE [LARGE SCALE GENOMIC DNA]</scope>
    <source>
        <strain evidence="3 4">JEL478</strain>
    </source>
</reference>
<evidence type="ECO:0000259" key="1">
    <source>
        <dbReference type="PROSITE" id="PS50404"/>
    </source>
</evidence>
<evidence type="ECO:0000313" key="3">
    <source>
        <dbReference type="EMBL" id="KXS09476.1"/>
    </source>
</evidence>
<dbReference type="SUPFAM" id="SSF52833">
    <property type="entry name" value="Thioredoxin-like"/>
    <property type="match status" value="1"/>
</dbReference>
<protein>
    <recommendedName>
        <fullName evidence="5">Glutathione S-transferase</fullName>
    </recommendedName>
</protein>
<dbReference type="PROSITE" id="PS50404">
    <property type="entry name" value="GST_NTER"/>
    <property type="match status" value="1"/>
</dbReference>
<dbReference type="Gene3D" id="3.40.30.10">
    <property type="entry name" value="Glutaredoxin"/>
    <property type="match status" value="1"/>
</dbReference>
<dbReference type="STRING" id="1344416.A0A138ZY98"/>
<dbReference type="Proteomes" id="UP000070544">
    <property type="component" value="Unassembled WGS sequence"/>
</dbReference>
<keyword evidence="4" id="KW-1185">Reference proteome</keyword>
<sequence length="276" mass="30702">MAPTVDYTATSDSAFTNSLEHAYFSSDKPTFFTNIGCPFAQRANLTLLEGNIPFHRVEIDLQNKPKWYNSEVNPRSKVPAFRDLGDEEILIESAILSEYLAEKYATSLIPATPKLRYLGRLLADVQSSAPPIYQLLKIKSDTPEGLAEENAVKAKLLASIKEFTAVLAQGSVEGPFFLGKNVTLPDLITIPILTRTVWLYEYFFGDKLVPDTPEFARFWTWFNALTERPSFKQSFPGVEKLAEGVIKRGFGYVRPGAEKKRQAAVPQAQPAAFAAA</sequence>
<dbReference type="InterPro" id="IPR004045">
    <property type="entry name" value="Glutathione_S-Trfase_N"/>
</dbReference>
<gene>
    <name evidence="3" type="ORF">M427DRAFT_63984</name>
</gene>
<dbReference type="GO" id="GO:0005737">
    <property type="term" value="C:cytoplasm"/>
    <property type="evidence" value="ECO:0007669"/>
    <property type="project" value="TreeGrafter"/>
</dbReference>
<dbReference type="InterPro" id="IPR050983">
    <property type="entry name" value="GST_Omega/HSP26"/>
</dbReference>
<dbReference type="SFLD" id="SFLDS00019">
    <property type="entry name" value="Glutathione_Transferase_(cytos"/>
    <property type="match status" value="1"/>
</dbReference>
<accession>A0A138ZY98</accession>
<dbReference type="SFLD" id="SFLDG00358">
    <property type="entry name" value="Main_(cytGST)"/>
    <property type="match status" value="1"/>
</dbReference>
<dbReference type="OrthoDB" id="202840at2759"/>
<dbReference type="PROSITE" id="PS50405">
    <property type="entry name" value="GST_CTER"/>
    <property type="match status" value="1"/>
</dbReference>
<dbReference type="Gene3D" id="1.20.1050.10">
    <property type="match status" value="1"/>
</dbReference>
<feature type="domain" description="GST N-terminal" evidence="1">
    <location>
        <begin position="27"/>
        <end position="108"/>
    </location>
</feature>
<dbReference type="InterPro" id="IPR036282">
    <property type="entry name" value="Glutathione-S-Trfase_C_sf"/>
</dbReference>
<dbReference type="AlphaFoldDB" id="A0A138ZY98"/>
<feature type="domain" description="GST C-terminal" evidence="2">
    <location>
        <begin position="112"/>
        <end position="250"/>
    </location>
</feature>
<organism evidence="3 4">
    <name type="scientific">Gonapodya prolifera (strain JEL478)</name>
    <name type="common">Monoblepharis prolifera</name>
    <dbReference type="NCBI Taxonomy" id="1344416"/>
    <lineage>
        <taxon>Eukaryota</taxon>
        <taxon>Fungi</taxon>
        <taxon>Fungi incertae sedis</taxon>
        <taxon>Chytridiomycota</taxon>
        <taxon>Chytridiomycota incertae sedis</taxon>
        <taxon>Monoblepharidomycetes</taxon>
        <taxon>Monoblepharidales</taxon>
        <taxon>Gonapodyaceae</taxon>
        <taxon>Gonapodya</taxon>
    </lineage>
</organism>
<dbReference type="PANTHER" id="PTHR43968">
    <property type="match status" value="1"/>
</dbReference>
<dbReference type="InterPro" id="IPR036249">
    <property type="entry name" value="Thioredoxin-like_sf"/>
</dbReference>
<evidence type="ECO:0008006" key="5">
    <source>
        <dbReference type="Google" id="ProtNLM"/>
    </source>
</evidence>
<dbReference type="PANTHER" id="PTHR43968:SF6">
    <property type="entry name" value="GLUTATHIONE S-TRANSFERASE OMEGA"/>
    <property type="match status" value="1"/>
</dbReference>
<dbReference type="SUPFAM" id="SSF47616">
    <property type="entry name" value="GST C-terminal domain-like"/>
    <property type="match status" value="1"/>
</dbReference>
<dbReference type="EMBL" id="KQ965861">
    <property type="protein sequence ID" value="KXS09476.1"/>
    <property type="molecule type" value="Genomic_DNA"/>
</dbReference>
<name>A0A138ZY98_GONPJ</name>
<dbReference type="InterPro" id="IPR040079">
    <property type="entry name" value="Glutathione_S-Trfase"/>
</dbReference>
<dbReference type="InterPro" id="IPR010987">
    <property type="entry name" value="Glutathione-S-Trfase_C-like"/>
</dbReference>
<proteinExistence type="predicted"/>